<dbReference type="FunFam" id="1.10.10.10:FF:000001">
    <property type="entry name" value="LysR family transcriptional regulator"/>
    <property type="match status" value="1"/>
</dbReference>
<keyword evidence="7" id="KW-1185">Reference proteome</keyword>
<gene>
    <name evidence="6" type="ORF">IBG28_01440</name>
</gene>
<reference evidence="6 7" key="1">
    <citation type="submission" date="2020-09" db="EMBL/GenBank/DDBJ databases">
        <title>Complete genome sequence of an Arctic sea ice bacterium Marinomonas arctica BSI20414.</title>
        <authorList>
            <person name="Liao L."/>
            <person name="Chen B."/>
        </authorList>
    </citation>
    <scope>NUCLEOTIDE SEQUENCE [LARGE SCALE GENOMIC DNA]</scope>
    <source>
        <strain evidence="6 7">BSI20414</strain>
    </source>
</reference>
<dbReference type="InterPro" id="IPR000847">
    <property type="entry name" value="LysR_HTH_N"/>
</dbReference>
<dbReference type="Gene3D" id="3.40.190.290">
    <property type="match status" value="1"/>
</dbReference>
<dbReference type="SUPFAM" id="SSF53850">
    <property type="entry name" value="Periplasmic binding protein-like II"/>
    <property type="match status" value="1"/>
</dbReference>
<dbReference type="Pfam" id="PF00126">
    <property type="entry name" value="HTH_1"/>
    <property type="match status" value="1"/>
</dbReference>
<proteinExistence type="inferred from homology"/>
<feature type="domain" description="HTH lysR-type" evidence="5">
    <location>
        <begin position="5"/>
        <end position="62"/>
    </location>
</feature>
<dbReference type="AlphaFoldDB" id="A0A7H1J791"/>
<dbReference type="InterPro" id="IPR005119">
    <property type="entry name" value="LysR_subst-bd"/>
</dbReference>
<evidence type="ECO:0000259" key="5">
    <source>
        <dbReference type="PROSITE" id="PS50931"/>
    </source>
</evidence>
<dbReference type="RefSeq" id="WP_111607456.1">
    <property type="nucleotide sequence ID" value="NZ_BMLJ01000008.1"/>
</dbReference>
<sequence>MKFNYSLDDMRCFCAVAQHGSFKQASAALEIPLSTLSRRIAKLEADLAIRLLNRDAHRVQLTHSGQRYYERSLPLFEELNDVAVCLLQDNTQAKGTIRISAPVNFGVHVLAQHFNAFLNQYPDIHLDLRLSNQTIDIEEEAIDIAFRVGDHNADHWIGRHLTNIRFVICGSVNLNLYSIKTPSDLDGFPTVLCSPMSTWKLQNTVSGEMQDHKPNSNIRLKVDDMSLLTRAIQDGLGVGFIPDYHAQPLIDSGELVQILPQWSNQPRGCQMLYRDRDNMPFRLHLLIDFMLKRFDSHRCYAQ</sequence>
<dbReference type="OrthoDB" id="9815676at2"/>
<organism evidence="6 7">
    <name type="scientific">Marinomonas arctica</name>
    <dbReference type="NCBI Taxonomy" id="383750"/>
    <lineage>
        <taxon>Bacteria</taxon>
        <taxon>Pseudomonadati</taxon>
        <taxon>Pseudomonadota</taxon>
        <taxon>Gammaproteobacteria</taxon>
        <taxon>Oceanospirillales</taxon>
        <taxon>Oceanospirillaceae</taxon>
        <taxon>Marinomonas</taxon>
    </lineage>
</organism>
<evidence type="ECO:0000256" key="2">
    <source>
        <dbReference type="ARBA" id="ARBA00023015"/>
    </source>
</evidence>
<dbReference type="PANTHER" id="PTHR30537:SF5">
    <property type="entry name" value="HTH-TYPE TRANSCRIPTIONAL ACTIVATOR TTDR-RELATED"/>
    <property type="match status" value="1"/>
</dbReference>
<evidence type="ECO:0000313" key="6">
    <source>
        <dbReference type="EMBL" id="QNT06357.1"/>
    </source>
</evidence>
<dbReference type="GO" id="GO:0043565">
    <property type="term" value="F:sequence-specific DNA binding"/>
    <property type="evidence" value="ECO:0007669"/>
    <property type="project" value="TreeGrafter"/>
</dbReference>
<dbReference type="InterPro" id="IPR036388">
    <property type="entry name" value="WH-like_DNA-bd_sf"/>
</dbReference>
<dbReference type="InterPro" id="IPR036390">
    <property type="entry name" value="WH_DNA-bd_sf"/>
</dbReference>
<evidence type="ECO:0000313" key="7">
    <source>
        <dbReference type="Proteomes" id="UP000516370"/>
    </source>
</evidence>
<protein>
    <submittedName>
        <fullName evidence="6">LysR family transcriptional regulator</fullName>
    </submittedName>
</protein>
<evidence type="ECO:0000256" key="1">
    <source>
        <dbReference type="ARBA" id="ARBA00009437"/>
    </source>
</evidence>
<dbReference type="Gene3D" id="1.10.10.10">
    <property type="entry name" value="Winged helix-like DNA-binding domain superfamily/Winged helix DNA-binding domain"/>
    <property type="match status" value="1"/>
</dbReference>
<dbReference type="InterPro" id="IPR058163">
    <property type="entry name" value="LysR-type_TF_proteobact-type"/>
</dbReference>
<name>A0A7H1J791_9GAMM</name>
<dbReference type="KEGG" id="mard:IBG28_01440"/>
<keyword evidence="3" id="KW-0238">DNA-binding</keyword>
<dbReference type="PANTHER" id="PTHR30537">
    <property type="entry name" value="HTH-TYPE TRANSCRIPTIONAL REGULATOR"/>
    <property type="match status" value="1"/>
</dbReference>
<dbReference type="GO" id="GO:0006351">
    <property type="term" value="P:DNA-templated transcription"/>
    <property type="evidence" value="ECO:0007669"/>
    <property type="project" value="TreeGrafter"/>
</dbReference>
<dbReference type="EMBL" id="CP061081">
    <property type="protein sequence ID" value="QNT06357.1"/>
    <property type="molecule type" value="Genomic_DNA"/>
</dbReference>
<evidence type="ECO:0000256" key="3">
    <source>
        <dbReference type="ARBA" id="ARBA00023125"/>
    </source>
</evidence>
<evidence type="ECO:0000256" key="4">
    <source>
        <dbReference type="ARBA" id="ARBA00023163"/>
    </source>
</evidence>
<keyword evidence="2" id="KW-0805">Transcription regulation</keyword>
<dbReference type="Pfam" id="PF03466">
    <property type="entry name" value="LysR_substrate"/>
    <property type="match status" value="1"/>
</dbReference>
<accession>A0A7H1J791</accession>
<comment type="similarity">
    <text evidence="1">Belongs to the LysR transcriptional regulatory family.</text>
</comment>
<dbReference type="PROSITE" id="PS50931">
    <property type="entry name" value="HTH_LYSR"/>
    <property type="match status" value="1"/>
</dbReference>
<dbReference type="SUPFAM" id="SSF46785">
    <property type="entry name" value="Winged helix' DNA-binding domain"/>
    <property type="match status" value="1"/>
</dbReference>
<dbReference type="Proteomes" id="UP000516370">
    <property type="component" value="Chromosome"/>
</dbReference>
<dbReference type="GO" id="GO:0003700">
    <property type="term" value="F:DNA-binding transcription factor activity"/>
    <property type="evidence" value="ECO:0007669"/>
    <property type="project" value="InterPro"/>
</dbReference>
<dbReference type="CDD" id="cd08422">
    <property type="entry name" value="PBP2_CrgA_like"/>
    <property type="match status" value="1"/>
</dbReference>
<keyword evidence="4" id="KW-0804">Transcription</keyword>